<accession>A0A7W8EP09</accession>
<dbReference type="Gene3D" id="3.30.310.50">
    <property type="entry name" value="Alpha-D-phosphohexomutase, C-terminal domain"/>
    <property type="match status" value="1"/>
</dbReference>
<dbReference type="AlphaFoldDB" id="A0A7W8EP09"/>
<organism evidence="3 4">
    <name type="scientific">Pseudochrobactrum saccharolyticum</name>
    <dbReference type="NCBI Taxonomy" id="354352"/>
    <lineage>
        <taxon>Bacteria</taxon>
        <taxon>Pseudomonadati</taxon>
        <taxon>Pseudomonadota</taxon>
        <taxon>Alphaproteobacteria</taxon>
        <taxon>Hyphomicrobiales</taxon>
        <taxon>Brucellaceae</taxon>
        <taxon>Pseudochrobactrum</taxon>
    </lineage>
</organism>
<feature type="domain" description="FAD-binding FR-type" evidence="2">
    <location>
        <begin position="108"/>
        <end position="234"/>
    </location>
</feature>
<sequence length="362" mass="40048">MMNKPVFIAQTEVSSAQAEIIFENLLRVYGEHYAVVRTGNEGTIPLLMGVAKLRLEQERFTVTAEAANESDLSYLKFAVAEGIVHHAGAETVSFRWEGDGAGEGSLPPFFREMKVIAVRNITPHMRRIRLQGDDLGRYASGGLHIRLILPPKPPLKPKWPHLGADGRPVWPDGEHRLQNRVYTIRTIDVEQGWVDIDMVVHPSTVEAPGTEWAMQAQTGDIIGMTGPGGGDMPAGDDFILVGDETALPAISRILERLPATASAIVRIEVADSAEEQLLETQAQLDLKWLHRNGAEAGTTTLLIDAVKQAMPAQSEGRRLFAWAGCEFDAFKAIRGFWRKECGLKRDDHMAVAYWRRGVTDDH</sequence>
<protein>
    <submittedName>
        <fullName evidence="3">NADPH-dependent ferric siderophore reductase</fullName>
    </submittedName>
</protein>
<dbReference type="Proteomes" id="UP000531231">
    <property type="component" value="Unassembled WGS sequence"/>
</dbReference>
<proteinExistence type="inferred from homology"/>
<dbReference type="Pfam" id="PF09981">
    <property type="entry name" value="DUF2218"/>
    <property type="match status" value="1"/>
</dbReference>
<evidence type="ECO:0000313" key="3">
    <source>
        <dbReference type="EMBL" id="MBB5092055.1"/>
    </source>
</evidence>
<evidence type="ECO:0000256" key="1">
    <source>
        <dbReference type="ARBA" id="ARBA00035644"/>
    </source>
</evidence>
<dbReference type="PROSITE" id="PS51384">
    <property type="entry name" value="FAD_FR"/>
    <property type="match status" value="1"/>
</dbReference>
<evidence type="ECO:0000313" key="4">
    <source>
        <dbReference type="Proteomes" id="UP000531231"/>
    </source>
</evidence>
<name>A0A7W8EP09_9HYPH</name>
<comment type="caution">
    <text evidence="3">The sequence shown here is derived from an EMBL/GenBank/DDBJ whole genome shotgun (WGS) entry which is preliminary data.</text>
</comment>
<comment type="similarity">
    <text evidence="1">Belongs to the SIP oxidoreductase family.</text>
</comment>
<dbReference type="Gene3D" id="3.40.50.80">
    <property type="entry name" value="Nucleotide-binding domain of ferredoxin-NADP reductase (FNR) module"/>
    <property type="match status" value="1"/>
</dbReference>
<dbReference type="Pfam" id="PF04954">
    <property type="entry name" value="SIP"/>
    <property type="match status" value="1"/>
</dbReference>
<dbReference type="EMBL" id="JACHIL010000004">
    <property type="protein sequence ID" value="MBB5092055.1"/>
    <property type="molecule type" value="Genomic_DNA"/>
</dbReference>
<dbReference type="InterPro" id="IPR017938">
    <property type="entry name" value="Riboflavin_synthase-like_b-brl"/>
</dbReference>
<dbReference type="PANTHER" id="PTHR30157:SF0">
    <property type="entry name" value="NADPH-DEPENDENT FERRIC-CHELATE REDUCTASE"/>
    <property type="match status" value="1"/>
</dbReference>
<dbReference type="RefSeq" id="WP_151159786.1">
    <property type="nucleotide sequence ID" value="NZ_JACHIL010000004.1"/>
</dbReference>
<dbReference type="InterPro" id="IPR039261">
    <property type="entry name" value="FNR_nucleotide-bd"/>
</dbReference>
<gene>
    <name evidence="3" type="ORF">HNQ68_002600</name>
</gene>
<dbReference type="InterPro" id="IPR007037">
    <property type="entry name" value="SIP_rossman_dom"/>
</dbReference>
<dbReference type="InterPro" id="IPR039374">
    <property type="entry name" value="SIP_fam"/>
</dbReference>
<dbReference type="Gene3D" id="2.40.30.10">
    <property type="entry name" value="Translation factors"/>
    <property type="match status" value="1"/>
</dbReference>
<dbReference type="PANTHER" id="PTHR30157">
    <property type="entry name" value="FERRIC REDUCTASE, NADPH-DEPENDENT"/>
    <property type="match status" value="1"/>
</dbReference>
<evidence type="ECO:0000259" key="2">
    <source>
        <dbReference type="PROSITE" id="PS51384"/>
    </source>
</evidence>
<keyword evidence="4" id="KW-1185">Reference proteome</keyword>
<reference evidence="3 4" key="1">
    <citation type="submission" date="2020-08" db="EMBL/GenBank/DDBJ databases">
        <title>Genomic Encyclopedia of Type Strains, Phase IV (KMG-IV): sequencing the most valuable type-strain genomes for metagenomic binning, comparative biology and taxonomic classification.</title>
        <authorList>
            <person name="Goeker M."/>
        </authorList>
    </citation>
    <scope>NUCLEOTIDE SEQUENCE [LARGE SCALE GENOMIC DNA]</scope>
    <source>
        <strain evidence="3 4">DSM 25620</strain>
    </source>
</reference>
<dbReference type="InterPro" id="IPR014543">
    <property type="entry name" value="UCP028291"/>
</dbReference>
<dbReference type="SUPFAM" id="SSF63380">
    <property type="entry name" value="Riboflavin synthase domain-like"/>
    <property type="match status" value="1"/>
</dbReference>
<dbReference type="CDD" id="cd06193">
    <property type="entry name" value="siderophore_interacting"/>
    <property type="match status" value="1"/>
</dbReference>
<dbReference type="InterPro" id="IPR013113">
    <property type="entry name" value="SIP_FAD-bd"/>
</dbReference>
<dbReference type="InterPro" id="IPR017927">
    <property type="entry name" value="FAD-bd_FR_type"/>
</dbReference>
<dbReference type="Pfam" id="PF08021">
    <property type="entry name" value="FAD_binding_9"/>
    <property type="match status" value="1"/>
</dbReference>
<dbReference type="GO" id="GO:0016491">
    <property type="term" value="F:oxidoreductase activity"/>
    <property type="evidence" value="ECO:0007669"/>
    <property type="project" value="InterPro"/>
</dbReference>